<dbReference type="Proteomes" id="UP000220797">
    <property type="component" value="Unassembled WGS sequence"/>
</dbReference>
<gene>
    <name evidence="2" type="primary">RAP2/3</name>
    <name evidence="2" type="ORF">PGAL8A_00022800</name>
</gene>
<evidence type="ECO:0000313" key="2">
    <source>
        <dbReference type="EMBL" id="CRG97793.1"/>
    </source>
</evidence>
<organism evidence="2 3">
    <name type="scientific">Plasmodium gallinaceum</name>
    <dbReference type="NCBI Taxonomy" id="5849"/>
    <lineage>
        <taxon>Eukaryota</taxon>
        <taxon>Sar</taxon>
        <taxon>Alveolata</taxon>
        <taxon>Apicomplexa</taxon>
        <taxon>Aconoidasida</taxon>
        <taxon>Haemosporida</taxon>
        <taxon>Plasmodiidae</taxon>
        <taxon>Plasmodium</taxon>
        <taxon>Plasmodium (Haemamoeba)</taxon>
    </lineage>
</organism>
<sequence>MKKLFFLTIIFSFIFQKAIKGQTCIKSLSSFNIRDLTIANFLHAHNEDYEVLGKWIHFFFSHFDNDKDLMKFMSTFDIKSLDLLDRSCIKRALTIYLLHYYSNTIKKMSNDGTYVSYFKNIFEGYSSLTSEFIRVIADRHYINLLDTIIVNKEKTKIRSAIFPLKTFIKASKKGDYSLEENKAKMNFSDANNFKFKFLDNKKLVTSVNEAKAIQDFNLLGMLGVKDLYYNSDITRSVEGVFYVFNKNKRLGLRRRSGKYDIYSKEGNSKVFGNCIKDNHFYHGSVDDLATFFFSNMKMKMVKGHKKFLDDFELALNKKTYKMPKLKGFRFIKQLFSRKNFKNFIKLYANHVSTELAFLTQDFQNLFDITLQCQIKNINRAGTIYYILKYRNAL</sequence>
<feature type="chain" id="PRO_5012000783" evidence="1">
    <location>
        <begin position="22"/>
        <end position="393"/>
    </location>
</feature>
<feature type="signal peptide" evidence="1">
    <location>
        <begin position="1"/>
        <end position="21"/>
    </location>
</feature>
<dbReference type="OrthoDB" id="370145at2759"/>
<dbReference type="VEuPathDB" id="PlasmoDB:PGAL8A_00022800"/>
<comment type="caution">
    <text evidence="2">The sequence shown here is derived from an EMBL/GenBank/DDBJ whole genome shotgun (WGS) entry which is preliminary data.</text>
</comment>
<reference evidence="2" key="1">
    <citation type="submission" date="2015-04" db="EMBL/GenBank/DDBJ databases">
        <authorList>
            <consortium name="Pathogen Informatics"/>
        </authorList>
    </citation>
    <scope>NUCLEOTIDE SEQUENCE [LARGE SCALE GENOMIC DNA]</scope>
    <source>
        <strain evidence="2">8A</strain>
    </source>
</reference>
<name>A0A1J1H022_PLAGA</name>
<evidence type="ECO:0000313" key="3">
    <source>
        <dbReference type="Proteomes" id="UP000220797"/>
    </source>
</evidence>
<evidence type="ECO:0000256" key="1">
    <source>
        <dbReference type="SAM" id="SignalP"/>
    </source>
</evidence>
<dbReference type="OMA" id="HFFFSHF"/>
<proteinExistence type="predicted"/>
<keyword evidence="3" id="KW-1185">Reference proteome</keyword>
<accession>A0A1J1H022</accession>
<keyword evidence="1" id="KW-0732">Signal</keyword>
<protein>
    <submittedName>
        <fullName evidence="2">Rhoptry-associated protein 2/3, putative</fullName>
    </submittedName>
</protein>
<dbReference type="AlphaFoldDB" id="A0A1J1H022"/>
<dbReference type="EMBL" id="CVMV01000117">
    <property type="protein sequence ID" value="CRG97793.1"/>
    <property type="molecule type" value="Genomic_DNA"/>
</dbReference>